<dbReference type="GO" id="GO:0007399">
    <property type="term" value="P:nervous system development"/>
    <property type="evidence" value="ECO:0007669"/>
    <property type="project" value="UniProtKB-ARBA"/>
</dbReference>
<accession>A0A8J6KW83</accession>
<evidence type="ECO:0000256" key="3">
    <source>
        <dbReference type="ARBA" id="ARBA00022525"/>
    </source>
</evidence>
<evidence type="ECO:0000256" key="5">
    <source>
        <dbReference type="ARBA" id="ARBA00022729"/>
    </source>
</evidence>
<dbReference type="GO" id="GO:0005576">
    <property type="term" value="C:extracellular region"/>
    <property type="evidence" value="ECO:0007669"/>
    <property type="project" value="UniProtKB-SubCell"/>
</dbReference>
<dbReference type="InterPro" id="IPR000372">
    <property type="entry name" value="LRRNT"/>
</dbReference>
<reference evidence="11" key="1">
    <citation type="submission" date="2020-03" db="EMBL/GenBank/DDBJ databases">
        <title>Studies in the Genomics of Life Span.</title>
        <authorList>
            <person name="Glass D."/>
        </authorList>
    </citation>
    <scope>NUCLEOTIDE SEQUENCE</scope>
    <source>
        <strain evidence="11">LTLLF</strain>
        <tissue evidence="11">Muscle</tissue>
    </source>
</reference>
<evidence type="ECO:0000256" key="4">
    <source>
        <dbReference type="ARBA" id="ARBA00022614"/>
    </source>
</evidence>
<dbReference type="InterPro" id="IPR002272">
    <property type="entry name" value="FSH_rcpt"/>
</dbReference>
<feature type="domain" description="LRRNT" evidence="9">
    <location>
        <begin position="431"/>
        <end position="463"/>
    </location>
</feature>
<dbReference type="InterPro" id="IPR001611">
    <property type="entry name" value="Leu-rich_rpt"/>
</dbReference>
<dbReference type="SMART" id="SM00013">
    <property type="entry name" value="LRRNT"/>
    <property type="match status" value="2"/>
</dbReference>
<keyword evidence="3" id="KW-0964">Secreted</keyword>
<dbReference type="SMART" id="SM00369">
    <property type="entry name" value="LRR_TYP"/>
    <property type="match status" value="11"/>
</dbReference>
<comment type="subcellular location">
    <subcellularLocation>
        <location evidence="1">Secreted</location>
    </subcellularLocation>
</comment>
<dbReference type="AlphaFoldDB" id="A0A8J6KW83"/>
<evidence type="ECO:0000256" key="2">
    <source>
        <dbReference type="ARBA" id="ARBA00022473"/>
    </source>
</evidence>
<dbReference type="PROSITE" id="PS51450">
    <property type="entry name" value="LRR"/>
    <property type="match status" value="3"/>
</dbReference>
<keyword evidence="8" id="KW-0325">Glycoprotein</keyword>
<dbReference type="Pfam" id="PF00560">
    <property type="entry name" value="LRR_1"/>
    <property type="match status" value="1"/>
</dbReference>
<dbReference type="GO" id="GO:0005886">
    <property type="term" value="C:plasma membrane"/>
    <property type="evidence" value="ECO:0007669"/>
    <property type="project" value="TreeGrafter"/>
</dbReference>
<keyword evidence="5" id="KW-0732">Signal</keyword>
<dbReference type="InterPro" id="IPR003591">
    <property type="entry name" value="Leu-rich_rpt_typical-subtyp"/>
</dbReference>
<dbReference type="PRINTS" id="PR01143">
    <property type="entry name" value="FSHRECEPTOR"/>
</dbReference>
<dbReference type="Gene3D" id="3.80.10.10">
    <property type="entry name" value="Ribonuclease Inhibitor"/>
    <property type="match status" value="4"/>
</dbReference>
<keyword evidence="7" id="KW-1015">Disulfide bond</keyword>
<evidence type="ECO:0000256" key="8">
    <source>
        <dbReference type="ARBA" id="ARBA00023180"/>
    </source>
</evidence>
<dbReference type="Pfam" id="PF01462">
    <property type="entry name" value="LRRNT"/>
    <property type="match status" value="2"/>
</dbReference>
<keyword evidence="6" id="KW-0677">Repeat</keyword>
<proteinExistence type="predicted"/>
<dbReference type="FunFam" id="3.80.10.10:FF:000002">
    <property type="entry name" value="Slit guidance ligand 2"/>
    <property type="match status" value="3"/>
</dbReference>
<organism evidence="11 12">
    <name type="scientific">Microtus ochrogaster</name>
    <name type="common">Prairie vole</name>
    <dbReference type="NCBI Taxonomy" id="79684"/>
    <lineage>
        <taxon>Eukaryota</taxon>
        <taxon>Metazoa</taxon>
        <taxon>Chordata</taxon>
        <taxon>Craniata</taxon>
        <taxon>Vertebrata</taxon>
        <taxon>Euteleostomi</taxon>
        <taxon>Mammalia</taxon>
        <taxon>Eutheria</taxon>
        <taxon>Euarchontoglires</taxon>
        <taxon>Glires</taxon>
        <taxon>Rodentia</taxon>
        <taxon>Myomorpha</taxon>
        <taxon>Muroidea</taxon>
        <taxon>Cricetidae</taxon>
        <taxon>Arvicolinae</taxon>
        <taxon>Microtus</taxon>
    </lineage>
</organism>
<dbReference type="InterPro" id="IPR032675">
    <property type="entry name" value="LRR_dom_sf"/>
</dbReference>
<protein>
    <submittedName>
        <fullName evidence="11">Slit-like protein 2 protein</fullName>
    </submittedName>
</protein>
<dbReference type="Pfam" id="PF13855">
    <property type="entry name" value="LRR_8"/>
    <property type="match status" value="3"/>
</dbReference>
<evidence type="ECO:0000256" key="1">
    <source>
        <dbReference type="ARBA" id="ARBA00004613"/>
    </source>
</evidence>
<evidence type="ECO:0000259" key="9">
    <source>
        <dbReference type="SMART" id="SM00013"/>
    </source>
</evidence>
<dbReference type="SMART" id="SM00082">
    <property type="entry name" value="LRRCT"/>
    <property type="match status" value="2"/>
</dbReference>
<dbReference type="PANTHER" id="PTHR24369">
    <property type="entry name" value="ANTIGEN BSP, PUTATIVE-RELATED"/>
    <property type="match status" value="1"/>
</dbReference>
<dbReference type="PANTHER" id="PTHR24369:SF196">
    <property type="entry name" value="RETICULON 4 RECEPTOR LIKE 1"/>
    <property type="match status" value="1"/>
</dbReference>
<evidence type="ECO:0000256" key="6">
    <source>
        <dbReference type="ARBA" id="ARBA00022737"/>
    </source>
</evidence>
<dbReference type="Pfam" id="PF01463">
    <property type="entry name" value="LRRCT"/>
    <property type="match status" value="2"/>
</dbReference>
<dbReference type="InterPro" id="IPR050541">
    <property type="entry name" value="LRR_TM_domain-containing"/>
</dbReference>
<feature type="domain" description="LRRCT" evidence="10">
    <location>
        <begin position="99"/>
        <end position="148"/>
    </location>
</feature>
<keyword evidence="4" id="KW-0433">Leucine-rich repeat</keyword>
<evidence type="ECO:0000313" key="12">
    <source>
        <dbReference type="Proteomes" id="UP000710432"/>
    </source>
</evidence>
<evidence type="ECO:0000259" key="10">
    <source>
        <dbReference type="SMART" id="SM00082"/>
    </source>
</evidence>
<name>A0A8J6KW83_MICOH</name>
<dbReference type="InterPro" id="IPR000483">
    <property type="entry name" value="Cys-rich_flank_reg_C"/>
</dbReference>
<keyword evidence="2" id="KW-0217">Developmental protein</keyword>
<sequence length="488" mass="54949">MENKISTIERGAFQDLKELERLRLNRNNLQLFPELLFLGTAKLYRLDLSENQIQAIPRKAFRGAVDIKNLQLDYNQISCIEDGAFRALRDLEVLRLHSNNLYCDCHLAWLSDWLRQRPRVGLYTQCMGPSHLRGHNVAEVQKREFVCSGHQSFMAPSCSVLHCPAACTCSNNIVDCRGKGLTEIPTNLPETITEIRLEQNSIRAIPPGAFSPYKKLRRIDLSNNQISELAPDAFQGLRSLNSLRLNNNEFTVLEATGIFKKLPQLRKINFSNNKITDIEEGAFEGASGVNEILLTSNRLENVQHKMFKGLESLKTLMLRSNRISCVGNESFIGLGSVRLLSLYDNQITTVAPGAFDTLHSLSTLNLLANPFNCNCHLAWLGEWLRKKRIVTGNPRCQKPYFLKEIPIQDVAIQDFTCDDGNDDNSCSPLSLCPSECTCLDTVVRCSNKGLKFLPKGIPRDVTELDLSNNRISTLSNQSFSNMTQLLTL</sequence>
<dbReference type="Proteomes" id="UP000710432">
    <property type="component" value="Unassembled WGS sequence"/>
</dbReference>
<evidence type="ECO:0000256" key="7">
    <source>
        <dbReference type="ARBA" id="ARBA00023157"/>
    </source>
</evidence>
<dbReference type="SUPFAM" id="SSF52058">
    <property type="entry name" value="L domain-like"/>
    <property type="match status" value="3"/>
</dbReference>
<feature type="domain" description="LRRNT" evidence="9">
    <location>
        <begin position="162"/>
        <end position="194"/>
    </location>
</feature>
<dbReference type="EMBL" id="JAATJU010020800">
    <property type="protein sequence ID" value="KAH0515830.1"/>
    <property type="molecule type" value="Genomic_DNA"/>
</dbReference>
<evidence type="ECO:0000313" key="11">
    <source>
        <dbReference type="EMBL" id="KAH0515830.1"/>
    </source>
</evidence>
<comment type="caution">
    <text evidence="11">The sequence shown here is derived from an EMBL/GenBank/DDBJ whole genome shotgun (WGS) entry which is preliminary data.</text>
</comment>
<feature type="domain" description="LRRCT" evidence="10">
    <location>
        <begin position="369"/>
        <end position="418"/>
    </location>
</feature>
<dbReference type="GO" id="GO:0004963">
    <property type="term" value="F:follicle-stimulating hormone receptor activity"/>
    <property type="evidence" value="ECO:0007669"/>
    <property type="project" value="InterPro"/>
</dbReference>
<gene>
    <name evidence="11" type="ORF">LTLLF_127505</name>
</gene>